<protein>
    <submittedName>
        <fullName evidence="1">Uncharacterized protein</fullName>
    </submittedName>
</protein>
<keyword evidence="2" id="KW-1185">Reference proteome</keyword>
<accession>A0A7L4ZTP3</accession>
<gene>
    <name evidence="1" type="ORF">F0P96_15905</name>
</gene>
<dbReference type="Proteomes" id="UP000326380">
    <property type="component" value="Unassembled WGS sequence"/>
</dbReference>
<dbReference type="RefSeq" id="WP_151079914.1">
    <property type="nucleotide sequence ID" value="NZ_CP047647.1"/>
</dbReference>
<sequence>MNEEEVCRLIEAALPYFAEAEATGETIVRRLVATGVPPDVATQIVVFVPAAFARVLLHPYSPQWQDTFRLMSLTDNSYKHLHLSQEPVFYSAMEMAIDLAAQNAWTPLHDLVGQWSADVKCASRFLEQGQDINGIWLTELMVLADIGPRGPSLLHGPTGKLPRSRKPLPSMAPLDPKPEPDAWAKPWWKFW</sequence>
<organism evidence="1 2">
    <name type="scientific">Hymenobacter busanensis</name>
    <dbReference type="NCBI Taxonomy" id="2607656"/>
    <lineage>
        <taxon>Bacteria</taxon>
        <taxon>Pseudomonadati</taxon>
        <taxon>Bacteroidota</taxon>
        <taxon>Cytophagia</taxon>
        <taxon>Cytophagales</taxon>
        <taxon>Hymenobacteraceae</taxon>
        <taxon>Hymenobacter</taxon>
    </lineage>
</organism>
<dbReference type="AlphaFoldDB" id="A0A7L4ZTP3"/>
<evidence type="ECO:0000313" key="2">
    <source>
        <dbReference type="Proteomes" id="UP000326380"/>
    </source>
</evidence>
<evidence type="ECO:0000313" key="1">
    <source>
        <dbReference type="EMBL" id="KAA9327467.1"/>
    </source>
</evidence>
<proteinExistence type="predicted"/>
<dbReference type="EMBL" id="VTWU01000006">
    <property type="protein sequence ID" value="KAA9327467.1"/>
    <property type="molecule type" value="Genomic_DNA"/>
</dbReference>
<name>A0A7L4ZTP3_9BACT</name>
<comment type="caution">
    <text evidence="1">The sequence shown here is derived from an EMBL/GenBank/DDBJ whole genome shotgun (WGS) entry which is preliminary data.</text>
</comment>
<reference evidence="1 2" key="1">
    <citation type="submission" date="2019-09" db="EMBL/GenBank/DDBJ databases">
        <title>Genome sequence of Hymenobacter sp. M3.</title>
        <authorList>
            <person name="Srinivasan S."/>
        </authorList>
    </citation>
    <scope>NUCLEOTIDE SEQUENCE [LARGE SCALE GENOMIC DNA]</scope>
    <source>
        <strain evidence="1 2">M3</strain>
    </source>
</reference>